<evidence type="ECO:0000313" key="2">
    <source>
        <dbReference type="Proteomes" id="UP001501844"/>
    </source>
</evidence>
<gene>
    <name evidence="1" type="ORF">GCM10023183_19660</name>
</gene>
<evidence type="ECO:0000313" key="1">
    <source>
        <dbReference type="EMBL" id="GAA4305434.1"/>
    </source>
</evidence>
<dbReference type="Proteomes" id="UP001501844">
    <property type="component" value="Unassembled WGS sequence"/>
</dbReference>
<protein>
    <submittedName>
        <fullName evidence="1">Uncharacterized protein</fullName>
    </submittedName>
</protein>
<keyword evidence="2" id="KW-1185">Reference proteome</keyword>
<sequence>MKRSFLDKIQVALEKAGASTYKRVDDDILWVEASDNELNRMIDLSFETSLRLQIGSAMNYYENEEADEEKVLALFLRILGNEIREIQSCRRDKILKTEYEMQSDNGIEYLGINSSLLQLSSKEDNTKHHTHPPVLSEEMCRHLFKDLQVMYGIR</sequence>
<name>A0ABP8FKB8_9BACT</name>
<comment type="caution">
    <text evidence="1">The sequence shown here is derived from an EMBL/GenBank/DDBJ whole genome shotgun (WGS) entry which is preliminary data.</text>
</comment>
<organism evidence="1 2">
    <name type="scientific">Nibribacter koreensis</name>
    <dbReference type="NCBI Taxonomy" id="1084519"/>
    <lineage>
        <taxon>Bacteria</taxon>
        <taxon>Pseudomonadati</taxon>
        <taxon>Bacteroidota</taxon>
        <taxon>Cytophagia</taxon>
        <taxon>Cytophagales</taxon>
        <taxon>Hymenobacteraceae</taxon>
        <taxon>Nibribacter</taxon>
    </lineage>
</organism>
<accession>A0ABP8FKB8</accession>
<proteinExistence type="predicted"/>
<dbReference type="RefSeq" id="WP_345165241.1">
    <property type="nucleotide sequence ID" value="NZ_BAABGX010000002.1"/>
</dbReference>
<reference evidence="2" key="1">
    <citation type="journal article" date="2019" name="Int. J. Syst. Evol. Microbiol.">
        <title>The Global Catalogue of Microorganisms (GCM) 10K type strain sequencing project: providing services to taxonomists for standard genome sequencing and annotation.</title>
        <authorList>
            <consortium name="The Broad Institute Genomics Platform"/>
            <consortium name="The Broad Institute Genome Sequencing Center for Infectious Disease"/>
            <person name="Wu L."/>
            <person name="Ma J."/>
        </authorList>
    </citation>
    <scope>NUCLEOTIDE SEQUENCE [LARGE SCALE GENOMIC DNA]</scope>
    <source>
        <strain evidence="2">JCM 17917</strain>
    </source>
</reference>
<dbReference type="EMBL" id="BAABGX010000002">
    <property type="protein sequence ID" value="GAA4305434.1"/>
    <property type="molecule type" value="Genomic_DNA"/>
</dbReference>